<proteinExistence type="predicted"/>
<evidence type="ECO:0000313" key="1">
    <source>
        <dbReference type="EMBL" id="CAG7698025.1"/>
    </source>
</evidence>
<accession>A0A8J2NTW7</accession>
<evidence type="ECO:0000313" key="2">
    <source>
        <dbReference type="Proteomes" id="UP000708208"/>
    </source>
</evidence>
<name>A0A8J2NTW7_9HEXA</name>
<dbReference type="EMBL" id="CAJVCH010025143">
    <property type="protein sequence ID" value="CAG7698025.1"/>
    <property type="molecule type" value="Genomic_DNA"/>
</dbReference>
<feature type="non-terminal residue" evidence="1">
    <location>
        <position position="108"/>
    </location>
</feature>
<keyword evidence="2" id="KW-1185">Reference proteome</keyword>
<dbReference type="AlphaFoldDB" id="A0A8J2NTW7"/>
<gene>
    <name evidence="1" type="ORF">AFUS01_LOCUS4064</name>
</gene>
<dbReference type="Proteomes" id="UP000708208">
    <property type="component" value="Unassembled WGS sequence"/>
</dbReference>
<sequence>IFVNKDDGFVRHNNSQQVIAQIQTNPDSYRSEIEEMSENQEDVEHGRACEIMNDLRLRDNPTPSSPALEAQASNLNQIDYLLGIADIIDNYDEEPPKLKISGVTPSRS</sequence>
<protein>
    <submittedName>
        <fullName evidence="1">Uncharacterized protein</fullName>
    </submittedName>
</protein>
<reference evidence="1" key="1">
    <citation type="submission" date="2021-06" db="EMBL/GenBank/DDBJ databases">
        <authorList>
            <person name="Hodson N. C."/>
            <person name="Mongue J. A."/>
            <person name="Jaron S. K."/>
        </authorList>
    </citation>
    <scope>NUCLEOTIDE SEQUENCE</scope>
</reference>
<organism evidence="1 2">
    <name type="scientific">Allacma fusca</name>
    <dbReference type="NCBI Taxonomy" id="39272"/>
    <lineage>
        <taxon>Eukaryota</taxon>
        <taxon>Metazoa</taxon>
        <taxon>Ecdysozoa</taxon>
        <taxon>Arthropoda</taxon>
        <taxon>Hexapoda</taxon>
        <taxon>Collembola</taxon>
        <taxon>Symphypleona</taxon>
        <taxon>Sminthuridae</taxon>
        <taxon>Allacma</taxon>
    </lineage>
</organism>
<comment type="caution">
    <text evidence="1">The sequence shown here is derived from an EMBL/GenBank/DDBJ whole genome shotgun (WGS) entry which is preliminary data.</text>
</comment>
<feature type="non-terminal residue" evidence="1">
    <location>
        <position position="1"/>
    </location>
</feature>